<protein>
    <submittedName>
        <fullName evidence="2">Uncharacterized protein</fullName>
    </submittedName>
</protein>
<dbReference type="EMBL" id="JAAAHY010001240">
    <property type="protein sequence ID" value="KAF9951045.1"/>
    <property type="molecule type" value="Genomic_DNA"/>
</dbReference>
<proteinExistence type="predicted"/>
<sequence>MGGEDGPGEATVEGGGTDKDIEETGGHKGKIQVMLQKILAPKVLLMIQPYLQRFEEKMTRTLDGELRNKIFSIDYIKKKVISMLTGDDGEGGEDGEGNPLGAILGAVLGGGGGGKGGDGDGDDDNNPMALFGGLASKFLKGRED</sequence>
<comment type="caution">
    <text evidence="2">The sequence shown here is derived from an EMBL/GenBank/DDBJ whole genome shotgun (WGS) entry which is preliminary data.</text>
</comment>
<dbReference type="Proteomes" id="UP000738359">
    <property type="component" value="Unassembled WGS sequence"/>
</dbReference>
<evidence type="ECO:0000256" key="1">
    <source>
        <dbReference type="SAM" id="MobiDB-lite"/>
    </source>
</evidence>
<dbReference type="OrthoDB" id="2438364at2759"/>
<evidence type="ECO:0000313" key="2">
    <source>
        <dbReference type="EMBL" id="KAF9951045.1"/>
    </source>
</evidence>
<organism evidence="2 3">
    <name type="scientific">Mortierella alpina</name>
    <name type="common">Oleaginous fungus</name>
    <name type="synonym">Mortierella renispora</name>
    <dbReference type="NCBI Taxonomy" id="64518"/>
    <lineage>
        <taxon>Eukaryota</taxon>
        <taxon>Fungi</taxon>
        <taxon>Fungi incertae sedis</taxon>
        <taxon>Mucoromycota</taxon>
        <taxon>Mortierellomycotina</taxon>
        <taxon>Mortierellomycetes</taxon>
        <taxon>Mortierellales</taxon>
        <taxon>Mortierellaceae</taxon>
        <taxon>Mortierella</taxon>
    </lineage>
</organism>
<accession>A0A9P6IWF1</accession>
<keyword evidence="3" id="KW-1185">Reference proteome</keyword>
<evidence type="ECO:0000313" key="3">
    <source>
        <dbReference type="Proteomes" id="UP000738359"/>
    </source>
</evidence>
<name>A0A9P6IWF1_MORAP</name>
<gene>
    <name evidence="2" type="ORF">BGZ70_001142</name>
</gene>
<feature type="compositionally biased region" description="Basic and acidic residues" evidence="1">
    <location>
        <begin position="16"/>
        <end position="26"/>
    </location>
</feature>
<reference evidence="2" key="1">
    <citation type="journal article" date="2020" name="Fungal Divers.">
        <title>Resolving the Mortierellaceae phylogeny through synthesis of multi-gene phylogenetics and phylogenomics.</title>
        <authorList>
            <person name="Vandepol N."/>
            <person name="Liber J."/>
            <person name="Desiro A."/>
            <person name="Na H."/>
            <person name="Kennedy M."/>
            <person name="Barry K."/>
            <person name="Grigoriev I.V."/>
            <person name="Miller A.N."/>
            <person name="O'Donnell K."/>
            <person name="Stajich J.E."/>
            <person name="Bonito G."/>
        </authorList>
    </citation>
    <scope>NUCLEOTIDE SEQUENCE</scope>
    <source>
        <strain evidence="2">CK1249</strain>
    </source>
</reference>
<feature type="region of interest" description="Disordered" evidence="1">
    <location>
        <begin position="1"/>
        <end position="27"/>
    </location>
</feature>
<dbReference type="AlphaFoldDB" id="A0A9P6IWF1"/>